<dbReference type="Pfam" id="PF08241">
    <property type="entry name" value="Methyltransf_11"/>
    <property type="match status" value="1"/>
</dbReference>
<gene>
    <name evidence="5" type="ORF">HKD39_07845</name>
</gene>
<dbReference type="AlphaFoldDB" id="A0A849A7N1"/>
<reference evidence="5 6" key="1">
    <citation type="submission" date="2020-05" db="EMBL/GenBank/DDBJ databases">
        <title>Nakamurella sp. DB0629 isolated from air conditioner.</title>
        <authorList>
            <person name="Kim D.H."/>
            <person name="Kim D.-U."/>
        </authorList>
    </citation>
    <scope>NUCLEOTIDE SEQUENCE [LARGE SCALE GENOMIC DNA]</scope>
    <source>
        <strain evidence="5 6">DB0629</strain>
    </source>
</reference>
<dbReference type="Proteomes" id="UP000562984">
    <property type="component" value="Unassembled WGS sequence"/>
</dbReference>
<name>A0A849A7N1_9ACTN</name>
<dbReference type="EMBL" id="JABEND010000003">
    <property type="protein sequence ID" value="NNG35626.1"/>
    <property type="molecule type" value="Genomic_DNA"/>
</dbReference>
<dbReference type="CDD" id="cd02440">
    <property type="entry name" value="AdoMet_MTases"/>
    <property type="match status" value="1"/>
</dbReference>
<dbReference type="InterPro" id="IPR013216">
    <property type="entry name" value="Methyltransf_11"/>
</dbReference>
<keyword evidence="1 5" id="KW-0489">Methyltransferase</keyword>
<dbReference type="InterPro" id="IPR029063">
    <property type="entry name" value="SAM-dependent_MTases_sf"/>
</dbReference>
<protein>
    <submittedName>
        <fullName evidence="5">Methyltransferase domain-containing protein</fullName>
    </submittedName>
</protein>
<evidence type="ECO:0000259" key="4">
    <source>
        <dbReference type="Pfam" id="PF08241"/>
    </source>
</evidence>
<evidence type="ECO:0000313" key="6">
    <source>
        <dbReference type="Proteomes" id="UP000562984"/>
    </source>
</evidence>
<dbReference type="SUPFAM" id="SSF53335">
    <property type="entry name" value="S-adenosyl-L-methionine-dependent methyltransferases"/>
    <property type="match status" value="1"/>
</dbReference>
<sequence>MTTPRQRPSGETDPAAPDLLQDPVAYLVGLQGVALLRACAGEHGPEFMAQRLVEIAELLRRPAALGEALPAQPLSVVDGYDEWSSSYDGPGNALLDWEIGYVKDLVSDLPPGRALDAGCGSGRHAQWLAQQGFSVTGVDTSPKMLALARQKLPQQQWLIGDFEQLEAADDSFDLVVCALALTHRPDPAPAITEFARVLAPGGALVVSDTYSEYTGSTRYPLVRDADDGSARYLPGWNHSLSAYLQPALAAGLELTAVHEPRSGPRTDPNLEPIPTPPGAVPNRWLLHTWYPAAVNAAYQGQPSAKFLRWKKSG</sequence>
<organism evidence="5 6">
    <name type="scientific">Nakamurella aerolata</name>
    <dbReference type="NCBI Taxonomy" id="1656892"/>
    <lineage>
        <taxon>Bacteria</taxon>
        <taxon>Bacillati</taxon>
        <taxon>Actinomycetota</taxon>
        <taxon>Actinomycetes</taxon>
        <taxon>Nakamurellales</taxon>
        <taxon>Nakamurellaceae</taxon>
        <taxon>Nakamurella</taxon>
    </lineage>
</organism>
<keyword evidence="3" id="KW-0949">S-adenosyl-L-methionine</keyword>
<proteinExistence type="predicted"/>
<keyword evidence="6" id="KW-1185">Reference proteome</keyword>
<dbReference type="GO" id="GO:0008757">
    <property type="term" value="F:S-adenosylmethionine-dependent methyltransferase activity"/>
    <property type="evidence" value="ECO:0007669"/>
    <property type="project" value="InterPro"/>
</dbReference>
<dbReference type="Gene3D" id="3.40.50.150">
    <property type="entry name" value="Vaccinia Virus protein VP39"/>
    <property type="match status" value="1"/>
</dbReference>
<evidence type="ECO:0000256" key="2">
    <source>
        <dbReference type="ARBA" id="ARBA00022679"/>
    </source>
</evidence>
<dbReference type="PANTHER" id="PTHR43464:SF19">
    <property type="entry name" value="UBIQUINONE BIOSYNTHESIS O-METHYLTRANSFERASE, MITOCHONDRIAL"/>
    <property type="match status" value="1"/>
</dbReference>
<evidence type="ECO:0000256" key="1">
    <source>
        <dbReference type="ARBA" id="ARBA00022603"/>
    </source>
</evidence>
<dbReference type="GO" id="GO:0032259">
    <property type="term" value="P:methylation"/>
    <property type="evidence" value="ECO:0007669"/>
    <property type="project" value="UniProtKB-KW"/>
</dbReference>
<evidence type="ECO:0000313" key="5">
    <source>
        <dbReference type="EMBL" id="NNG35626.1"/>
    </source>
</evidence>
<feature type="domain" description="Methyltransferase type 11" evidence="4">
    <location>
        <begin position="115"/>
        <end position="206"/>
    </location>
</feature>
<comment type="caution">
    <text evidence="5">The sequence shown here is derived from an EMBL/GenBank/DDBJ whole genome shotgun (WGS) entry which is preliminary data.</text>
</comment>
<dbReference type="PANTHER" id="PTHR43464">
    <property type="entry name" value="METHYLTRANSFERASE"/>
    <property type="match status" value="1"/>
</dbReference>
<evidence type="ECO:0000256" key="3">
    <source>
        <dbReference type="ARBA" id="ARBA00022691"/>
    </source>
</evidence>
<accession>A0A849A7N1</accession>
<keyword evidence="2 5" id="KW-0808">Transferase</keyword>
<dbReference type="RefSeq" id="WP_171199289.1">
    <property type="nucleotide sequence ID" value="NZ_JABEND010000003.1"/>
</dbReference>